<sequence>MDWSSVIADPVLAELPFKVELNEWGKIEMSPATNSHSLLQTAILFLLRQHLPTGKAFVECSIQTTKNVKVADVVWCSREFFMAHGVTTPYARAPEIVIEVASPSNRLSELRDKMFLYFAQGADEVWICAETGEMTFHGGHGELPYSGRCPAFPKSVEI</sequence>
<name>A0ABZ0SEV4_9GAMM</name>
<evidence type="ECO:0000313" key="3">
    <source>
        <dbReference type="Proteomes" id="UP001432180"/>
    </source>
</evidence>
<proteinExistence type="predicted"/>
<dbReference type="Gene3D" id="3.90.1570.10">
    <property type="entry name" value="tt1808, chain A"/>
    <property type="match status" value="1"/>
</dbReference>
<evidence type="ECO:0000313" key="2">
    <source>
        <dbReference type="EMBL" id="WPL18646.1"/>
    </source>
</evidence>
<evidence type="ECO:0000259" key="1">
    <source>
        <dbReference type="Pfam" id="PF05685"/>
    </source>
</evidence>
<dbReference type="PANTHER" id="PTHR34107">
    <property type="entry name" value="SLL0198 PROTEIN-RELATED"/>
    <property type="match status" value="1"/>
</dbReference>
<accession>A0ABZ0SEV4</accession>
<reference evidence="2 3" key="1">
    <citation type="journal article" date="2023" name="Microorganisms">
        <title>Thiorhodovibrio frisius and Trv. litoralis spp. nov., Two Novel Members from a Clade of Fastidious Purple Sulfur Bacteria That Exhibit Unique Red-Shifted Light-Harvesting Capabilities.</title>
        <authorList>
            <person name="Methner A."/>
            <person name="Kuzyk S.B."/>
            <person name="Petersen J."/>
            <person name="Bauer S."/>
            <person name="Brinkmann H."/>
            <person name="Sichau K."/>
            <person name="Wanner G."/>
            <person name="Wolf J."/>
            <person name="Neumann-Schaal M."/>
            <person name="Henke P."/>
            <person name="Tank M."/>
            <person name="Sproer C."/>
            <person name="Bunk B."/>
            <person name="Overmann J."/>
        </authorList>
    </citation>
    <scope>NUCLEOTIDE SEQUENCE [LARGE SCALE GENOMIC DNA]</scope>
    <source>
        <strain evidence="2 3">DSM 6702</strain>
    </source>
</reference>
<dbReference type="InterPro" id="IPR012296">
    <property type="entry name" value="Nuclease_put_TT1808"/>
</dbReference>
<dbReference type="SUPFAM" id="SSF52980">
    <property type="entry name" value="Restriction endonuclease-like"/>
    <property type="match status" value="1"/>
</dbReference>
<organism evidence="2 3">
    <name type="scientific">Thiorhodovibrio winogradskyi</name>
    <dbReference type="NCBI Taxonomy" id="77007"/>
    <lineage>
        <taxon>Bacteria</taxon>
        <taxon>Pseudomonadati</taxon>
        <taxon>Pseudomonadota</taxon>
        <taxon>Gammaproteobacteria</taxon>
        <taxon>Chromatiales</taxon>
        <taxon>Chromatiaceae</taxon>
        <taxon>Thiorhodovibrio</taxon>
    </lineage>
</organism>
<dbReference type="Proteomes" id="UP001432180">
    <property type="component" value="Chromosome"/>
</dbReference>
<dbReference type="EMBL" id="CP121472">
    <property type="protein sequence ID" value="WPL18646.1"/>
    <property type="molecule type" value="Genomic_DNA"/>
</dbReference>
<dbReference type="InterPro" id="IPR008538">
    <property type="entry name" value="Uma2"/>
</dbReference>
<feature type="domain" description="Putative restriction endonuclease" evidence="1">
    <location>
        <begin position="26"/>
        <end position="127"/>
    </location>
</feature>
<dbReference type="Pfam" id="PF05685">
    <property type="entry name" value="Uma2"/>
    <property type="match status" value="1"/>
</dbReference>
<protein>
    <recommendedName>
        <fullName evidence="1">Putative restriction endonuclease domain-containing protein</fullName>
    </recommendedName>
</protein>
<dbReference type="RefSeq" id="WP_328984397.1">
    <property type="nucleotide sequence ID" value="NZ_CP121472.1"/>
</dbReference>
<gene>
    <name evidence="2" type="ORF">Thiowin_03726</name>
</gene>
<dbReference type="CDD" id="cd06260">
    <property type="entry name" value="DUF820-like"/>
    <property type="match status" value="1"/>
</dbReference>
<dbReference type="PANTHER" id="PTHR34107:SF4">
    <property type="entry name" value="SLL1222 PROTEIN"/>
    <property type="match status" value="1"/>
</dbReference>
<keyword evidence="3" id="KW-1185">Reference proteome</keyword>
<dbReference type="InterPro" id="IPR011335">
    <property type="entry name" value="Restrct_endonuc-II-like"/>
</dbReference>